<organism evidence="1">
    <name type="scientific">Lepeophtheirus salmonis</name>
    <name type="common">Salmon louse</name>
    <name type="synonym">Caligus salmonis</name>
    <dbReference type="NCBI Taxonomy" id="72036"/>
    <lineage>
        <taxon>Eukaryota</taxon>
        <taxon>Metazoa</taxon>
        <taxon>Ecdysozoa</taxon>
        <taxon>Arthropoda</taxon>
        <taxon>Crustacea</taxon>
        <taxon>Multicrustacea</taxon>
        <taxon>Hexanauplia</taxon>
        <taxon>Copepoda</taxon>
        <taxon>Siphonostomatoida</taxon>
        <taxon>Caligidae</taxon>
        <taxon>Lepeophtheirus</taxon>
    </lineage>
</organism>
<dbReference type="AlphaFoldDB" id="A0A0K2VDH4"/>
<accession>A0A0K2VDH4</accession>
<evidence type="ECO:0000313" key="1">
    <source>
        <dbReference type="EMBL" id="CDW48524.1"/>
    </source>
</evidence>
<dbReference type="EMBL" id="HACA01031163">
    <property type="protein sequence ID" value="CDW48524.1"/>
    <property type="molecule type" value="Transcribed_RNA"/>
</dbReference>
<reference evidence="1" key="1">
    <citation type="submission" date="2014-05" db="EMBL/GenBank/DDBJ databases">
        <authorList>
            <person name="Chronopoulou M."/>
        </authorList>
    </citation>
    <scope>NUCLEOTIDE SEQUENCE</scope>
    <source>
        <tissue evidence="1">Whole organism</tissue>
    </source>
</reference>
<proteinExistence type="predicted"/>
<sequence length="21" mass="2520">MNDDDLRLHYCRAELKAGERN</sequence>
<name>A0A0K2VDH4_LEPSM</name>
<protein>
    <submittedName>
        <fullName evidence="1">Uncharacterized protein</fullName>
    </submittedName>
</protein>